<dbReference type="PANTHER" id="PTHR13271:SF151">
    <property type="entry name" value="SET DOMAIN-CONTAINING PROTEIN 4"/>
    <property type="match status" value="1"/>
</dbReference>
<evidence type="ECO:0000313" key="2">
    <source>
        <dbReference type="EMBL" id="CAE8686508.1"/>
    </source>
</evidence>
<gene>
    <name evidence="2" type="ORF">PGLA2088_LOCUS25014</name>
</gene>
<dbReference type="Gene3D" id="3.90.1410.10">
    <property type="entry name" value="set domain protein methyltransferase, domain 1"/>
    <property type="match status" value="1"/>
</dbReference>
<name>A0A813JU42_POLGL</name>
<dbReference type="EMBL" id="CAJNNW010026599">
    <property type="protein sequence ID" value="CAE8686508.1"/>
    <property type="molecule type" value="Genomic_DNA"/>
</dbReference>
<dbReference type="PANTHER" id="PTHR13271">
    <property type="entry name" value="UNCHARACTERIZED PUTATIVE METHYLTRANSFERASE"/>
    <property type="match status" value="1"/>
</dbReference>
<accession>A0A813JU42</accession>
<dbReference type="GO" id="GO:0016279">
    <property type="term" value="F:protein-lysine N-methyltransferase activity"/>
    <property type="evidence" value="ECO:0007669"/>
    <property type="project" value="TreeGrafter"/>
</dbReference>
<evidence type="ECO:0000313" key="3">
    <source>
        <dbReference type="Proteomes" id="UP000626109"/>
    </source>
</evidence>
<sequence length="364" mass="39124">AISDAFLAWCRERGVQSAAVSVENRPGRGRCLVSARDVVEGECLMYIPGSAILCEGAGGDYKASHWMLGVVHRLLDEDSLGNASSFAPYVAVLFDQNEPPDLEVWSTLPGCAGRRAGFLASLQKRIVAELREAFPGVCEARAVQALNAVNSRALFDKETMVRAVAPMFDMMNHAACPNAIGSIGVDGSVTVEARRAIGAGEEVTLFYDSMPNTKALLTYGFLLDGDGAHRSMDLLVQFPPPLGLESQGLRAEVHLLGDGSVANRVVLGPFLRQAKEGVPDVSGERRVGEMLLHCAHAERHSWEALAGTSKDERLVFLGSMCADILDKFSSRLQQWLDSPDDVALVAILSRAPAPDLSTDSDSEE</sequence>
<dbReference type="InterPro" id="IPR046341">
    <property type="entry name" value="SET_dom_sf"/>
</dbReference>
<feature type="non-terminal residue" evidence="2">
    <location>
        <position position="364"/>
    </location>
</feature>
<dbReference type="Pfam" id="PF00856">
    <property type="entry name" value="SET"/>
    <property type="match status" value="1"/>
</dbReference>
<dbReference type="InterPro" id="IPR050600">
    <property type="entry name" value="SETD3_SETD6_MTase"/>
</dbReference>
<proteinExistence type="predicted"/>
<feature type="non-terminal residue" evidence="2">
    <location>
        <position position="1"/>
    </location>
</feature>
<dbReference type="CDD" id="cd10527">
    <property type="entry name" value="SET_LSMT"/>
    <property type="match status" value="1"/>
</dbReference>
<dbReference type="SUPFAM" id="SSF82199">
    <property type="entry name" value="SET domain"/>
    <property type="match status" value="1"/>
</dbReference>
<organism evidence="2 3">
    <name type="scientific">Polarella glacialis</name>
    <name type="common">Dinoflagellate</name>
    <dbReference type="NCBI Taxonomy" id="89957"/>
    <lineage>
        <taxon>Eukaryota</taxon>
        <taxon>Sar</taxon>
        <taxon>Alveolata</taxon>
        <taxon>Dinophyceae</taxon>
        <taxon>Suessiales</taxon>
        <taxon>Suessiaceae</taxon>
        <taxon>Polarella</taxon>
    </lineage>
</organism>
<reference evidence="2" key="1">
    <citation type="submission" date="2021-02" db="EMBL/GenBank/DDBJ databases">
        <authorList>
            <person name="Dougan E. K."/>
            <person name="Rhodes N."/>
            <person name="Thang M."/>
            <person name="Chan C."/>
        </authorList>
    </citation>
    <scope>NUCLEOTIDE SEQUENCE</scope>
</reference>
<comment type="caution">
    <text evidence="2">The sequence shown here is derived from an EMBL/GenBank/DDBJ whole genome shotgun (WGS) entry which is preliminary data.</text>
</comment>
<evidence type="ECO:0000259" key="1">
    <source>
        <dbReference type="PROSITE" id="PS50280"/>
    </source>
</evidence>
<dbReference type="Proteomes" id="UP000626109">
    <property type="component" value="Unassembled WGS sequence"/>
</dbReference>
<dbReference type="PROSITE" id="PS50280">
    <property type="entry name" value="SET"/>
    <property type="match status" value="1"/>
</dbReference>
<dbReference type="InterPro" id="IPR001214">
    <property type="entry name" value="SET_dom"/>
</dbReference>
<protein>
    <recommendedName>
        <fullName evidence="1">SET domain-containing protein</fullName>
    </recommendedName>
</protein>
<feature type="domain" description="SET" evidence="1">
    <location>
        <begin position="13"/>
        <end position="208"/>
    </location>
</feature>
<dbReference type="AlphaFoldDB" id="A0A813JU42"/>